<feature type="signal peptide" evidence="1">
    <location>
        <begin position="1"/>
        <end position="20"/>
    </location>
</feature>
<sequence length="395" mass="44814">MMSRNRIRVIWLGFALLVHSLRLTYLLTGKPDMKALHCIVYKSSGQADLCSNQASQHDIDWIWLVSQRYVVDGNFTTQHMFVRWAWVYGERSRQTHLSLAVESKEWSSCGNYRAVNAANISRSNLQATGLIFRRVKAGIDSSLIIMMWGKVAQSKGLSVSENMHIVPAVGKFHLSAHKLACFARYSLNFIQGAGHVDGEILETLWAPFNKISSTARLISQAHRQEVLNDHMQDKLEKNSGNNLTIELPVKTLLKKYKLALKGVDDTKSPFDELTLSLDSEKILMWKINEKKAMEQRGEYLDIYQLQMNKANVMTASMDLGTATVHFDDPRFCYVGHDENGWGEVSDEEISEYINEEILAEEIMPYQDALALGLSPLQAEELELRKGQANDCLKKL</sequence>
<dbReference type="OrthoDB" id="3192989at2759"/>
<gene>
    <name evidence="2" type="ORF">HD556DRAFT_1306643</name>
</gene>
<protein>
    <submittedName>
        <fullName evidence="2">Uncharacterized protein</fullName>
    </submittedName>
</protein>
<comment type="caution">
    <text evidence="2">The sequence shown here is derived from an EMBL/GenBank/DDBJ whole genome shotgun (WGS) entry which is preliminary data.</text>
</comment>
<dbReference type="InterPro" id="IPR040521">
    <property type="entry name" value="KDZ"/>
</dbReference>
<proteinExistence type="predicted"/>
<keyword evidence="3" id="KW-1185">Reference proteome</keyword>
<dbReference type="AlphaFoldDB" id="A0A9P7IWU0"/>
<keyword evidence="1" id="KW-0732">Signal</keyword>
<accession>A0A9P7IWU0</accession>
<dbReference type="Pfam" id="PF18758">
    <property type="entry name" value="KDZ"/>
    <property type="match status" value="1"/>
</dbReference>
<organism evidence="2 3">
    <name type="scientific">Suillus plorans</name>
    <dbReference type="NCBI Taxonomy" id="116603"/>
    <lineage>
        <taxon>Eukaryota</taxon>
        <taxon>Fungi</taxon>
        <taxon>Dikarya</taxon>
        <taxon>Basidiomycota</taxon>
        <taxon>Agaricomycotina</taxon>
        <taxon>Agaricomycetes</taxon>
        <taxon>Agaricomycetidae</taxon>
        <taxon>Boletales</taxon>
        <taxon>Suillineae</taxon>
        <taxon>Suillaceae</taxon>
        <taxon>Suillus</taxon>
    </lineage>
</organism>
<evidence type="ECO:0000313" key="2">
    <source>
        <dbReference type="EMBL" id="KAG1796918.1"/>
    </source>
</evidence>
<dbReference type="Proteomes" id="UP000719766">
    <property type="component" value="Unassembled WGS sequence"/>
</dbReference>
<evidence type="ECO:0000313" key="3">
    <source>
        <dbReference type="Proteomes" id="UP000719766"/>
    </source>
</evidence>
<reference evidence="2" key="1">
    <citation type="journal article" date="2020" name="New Phytol.">
        <title>Comparative genomics reveals dynamic genome evolution in host specialist ectomycorrhizal fungi.</title>
        <authorList>
            <person name="Lofgren L.A."/>
            <person name="Nguyen N.H."/>
            <person name="Vilgalys R."/>
            <person name="Ruytinx J."/>
            <person name="Liao H.L."/>
            <person name="Branco S."/>
            <person name="Kuo A."/>
            <person name="LaButti K."/>
            <person name="Lipzen A."/>
            <person name="Andreopoulos W."/>
            <person name="Pangilinan J."/>
            <person name="Riley R."/>
            <person name="Hundley H."/>
            <person name="Na H."/>
            <person name="Barry K."/>
            <person name="Grigoriev I.V."/>
            <person name="Stajich J.E."/>
            <person name="Kennedy P.G."/>
        </authorList>
    </citation>
    <scope>NUCLEOTIDE SEQUENCE</scope>
    <source>
        <strain evidence="2">S12</strain>
    </source>
</reference>
<dbReference type="GeneID" id="64593708"/>
<feature type="chain" id="PRO_5040214813" evidence="1">
    <location>
        <begin position="21"/>
        <end position="395"/>
    </location>
</feature>
<name>A0A9P7IWU0_9AGAM</name>
<evidence type="ECO:0000256" key="1">
    <source>
        <dbReference type="SAM" id="SignalP"/>
    </source>
</evidence>
<dbReference type="RefSeq" id="XP_041162189.1">
    <property type="nucleotide sequence ID" value="XM_041299944.1"/>
</dbReference>
<dbReference type="EMBL" id="JABBWE010000017">
    <property type="protein sequence ID" value="KAG1796918.1"/>
    <property type="molecule type" value="Genomic_DNA"/>
</dbReference>